<sequence length="401" mass="43500">MTASPQGLPRPLDGFLVLDFSQFLAGPVAALRLADLGARVIKIERPGVGDIGRGLAFAGAHAGADTVSFHAMNRGKQSVAADLKDPDQLAFVRRLVEQADVVVENFRPGVMKRLGLDYDTVRAQNPGVVYGSITGYGDDGPWRDRPGQDLLAQSIAGLPWLQADPEPSPVGIAIADHLASCHLAHGITALLLRRLRTGIGGQVQTSLLEAMLDLQFEMLSVRLTQPGAVGARPRGPHSAHTYLPAPYGVYPTADGYLSIAMNPVPQLGALLEIPELVELTEPESWWEQRGRIETLIADRLRTRDTADWLAVLDAADVWCAPLHTLDELVEHEGFRAIDMVQTLERDERDGTRTEVTTTRLPMRLDGQRLWGSDAAPLLGADTDRVRDELAPDREPVAGSVP</sequence>
<dbReference type="SUPFAM" id="SSF89796">
    <property type="entry name" value="CoA-transferase family III (CaiB/BaiF)"/>
    <property type="match status" value="1"/>
</dbReference>
<dbReference type="EMBL" id="CACRYJ010000024">
    <property type="protein sequence ID" value="VZO36549.1"/>
    <property type="molecule type" value="Genomic_DNA"/>
</dbReference>
<dbReference type="PANTHER" id="PTHR48207">
    <property type="entry name" value="SUCCINATE--HYDROXYMETHYLGLUTARATE COA-TRANSFERASE"/>
    <property type="match status" value="1"/>
</dbReference>
<keyword evidence="4" id="KW-1185">Reference proteome</keyword>
<dbReference type="AlphaFoldDB" id="A0A7M4DI02"/>
<dbReference type="Gene3D" id="3.30.1540.10">
    <property type="entry name" value="formyl-coa transferase, domain 3"/>
    <property type="match status" value="1"/>
</dbReference>
<dbReference type="InterPro" id="IPR044855">
    <property type="entry name" value="CoA-Trfase_III_dom3_sf"/>
</dbReference>
<feature type="region of interest" description="Disordered" evidence="2">
    <location>
        <begin position="380"/>
        <end position="401"/>
    </location>
</feature>
<gene>
    <name evidence="3" type="primary">frc_1</name>
    <name evidence="3" type="ORF">HALOF300_01753</name>
</gene>
<evidence type="ECO:0000256" key="1">
    <source>
        <dbReference type="ARBA" id="ARBA00022679"/>
    </source>
</evidence>
<feature type="compositionally biased region" description="Basic and acidic residues" evidence="2">
    <location>
        <begin position="381"/>
        <end position="395"/>
    </location>
</feature>
<comment type="caution">
    <text evidence="3">The sequence shown here is derived from an EMBL/GenBank/DDBJ whole genome shotgun (WGS) entry which is preliminary data.</text>
</comment>
<reference evidence="3 4" key="1">
    <citation type="submission" date="2019-11" db="EMBL/GenBank/DDBJ databases">
        <authorList>
            <person name="Criscuolo A."/>
        </authorList>
    </citation>
    <scope>NUCLEOTIDE SEQUENCE [LARGE SCALE GENOMIC DNA]</scope>
    <source>
        <strain evidence="3">CIP111667</strain>
    </source>
</reference>
<dbReference type="InterPro" id="IPR023606">
    <property type="entry name" value="CoA-Trfase_III_dom_1_sf"/>
</dbReference>
<dbReference type="GO" id="GO:0033608">
    <property type="term" value="F:formyl-CoA transferase activity"/>
    <property type="evidence" value="ECO:0007669"/>
    <property type="project" value="UniProtKB-EC"/>
</dbReference>
<protein>
    <submittedName>
        <fullName evidence="3">Formyl-coenzyme A transferase</fullName>
        <ecNumber evidence="3">2.8.3.16</ecNumber>
    </submittedName>
</protein>
<dbReference type="Proteomes" id="UP000419743">
    <property type="component" value="Unassembled WGS sequence"/>
</dbReference>
<dbReference type="RefSeq" id="WP_156740563.1">
    <property type="nucleotide sequence ID" value="NZ_CACRYJ010000024.1"/>
</dbReference>
<dbReference type="InterPro" id="IPR003673">
    <property type="entry name" value="CoA-Trfase_fam_III"/>
</dbReference>
<accession>A0A7M4DI02</accession>
<name>A0A7M4DI02_9MICO</name>
<dbReference type="EC" id="2.8.3.16" evidence="3"/>
<dbReference type="Gene3D" id="3.40.50.10540">
    <property type="entry name" value="Crotonobetainyl-coa:carnitine coa-transferase, domain 1"/>
    <property type="match status" value="1"/>
</dbReference>
<keyword evidence="1 3" id="KW-0808">Transferase</keyword>
<dbReference type="Pfam" id="PF02515">
    <property type="entry name" value="CoA_transf_3"/>
    <property type="match status" value="1"/>
</dbReference>
<evidence type="ECO:0000256" key="2">
    <source>
        <dbReference type="SAM" id="MobiDB-lite"/>
    </source>
</evidence>
<proteinExistence type="predicted"/>
<evidence type="ECO:0000313" key="3">
    <source>
        <dbReference type="EMBL" id="VZO36549.1"/>
    </source>
</evidence>
<dbReference type="PANTHER" id="PTHR48207:SF4">
    <property type="entry name" value="BLL6097 PROTEIN"/>
    <property type="match status" value="1"/>
</dbReference>
<dbReference type="InterPro" id="IPR050483">
    <property type="entry name" value="CoA-transferase_III_domain"/>
</dbReference>
<evidence type="ECO:0000313" key="4">
    <source>
        <dbReference type="Proteomes" id="UP000419743"/>
    </source>
</evidence>
<organism evidence="3 4">
    <name type="scientific">Occultella aeris</name>
    <dbReference type="NCBI Taxonomy" id="2761496"/>
    <lineage>
        <taxon>Bacteria</taxon>
        <taxon>Bacillati</taxon>
        <taxon>Actinomycetota</taxon>
        <taxon>Actinomycetes</taxon>
        <taxon>Micrococcales</taxon>
        <taxon>Ruaniaceae</taxon>
        <taxon>Occultella</taxon>
    </lineage>
</organism>